<dbReference type="PANTHER" id="PTHR37685">
    <property type="entry name" value="GEO11136P1-RELATED"/>
    <property type="match status" value="1"/>
</dbReference>
<dbReference type="RefSeq" id="XP_030369072.1">
    <property type="nucleotide sequence ID" value="XM_030513212.1"/>
</dbReference>
<dbReference type="GeneID" id="115620065"/>
<dbReference type="Pfam" id="PF15868">
    <property type="entry name" value="MBF2"/>
    <property type="match status" value="1"/>
</dbReference>
<dbReference type="OrthoDB" id="8192785at2759"/>
<evidence type="ECO:0000256" key="1">
    <source>
        <dbReference type="SAM" id="SignalP"/>
    </source>
</evidence>
<protein>
    <submittedName>
        <fullName evidence="3">Probable salivary secreted peptide</fullName>
    </submittedName>
</protein>
<dbReference type="PANTHER" id="PTHR37685:SF1">
    <property type="entry name" value="GEO11136P1-RELATED"/>
    <property type="match status" value="1"/>
</dbReference>
<accession>A0A6J2T2F9</accession>
<evidence type="ECO:0000313" key="3">
    <source>
        <dbReference type="RefSeq" id="XP_030369072.1"/>
    </source>
</evidence>
<evidence type="ECO:0000313" key="2">
    <source>
        <dbReference type="Proteomes" id="UP000504634"/>
    </source>
</evidence>
<dbReference type="Proteomes" id="UP000504634">
    <property type="component" value="Unplaced"/>
</dbReference>
<dbReference type="AlphaFoldDB" id="A0A6J2T2F9"/>
<gene>
    <name evidence="3" type="primary">LOC115620065</name>
</gene>
<dbReference type="InterPro" id="IPR031734">
    <property type="entry name" value="MBF2"/>
</dbReference>
<keyword evidence="2" id="KW-1185">Reference proteome</keyword>
<feature type="chain" id="PRO_5026660832" evidence="1">
    <location>
        <begin position="23"/>
        <end position="118"/>
    </location>
</feature>
<reference evidence="3" key="1">
    <citation type="submission" date="2025-08" db="UniProtKB">
        <authorList>
            <consortium name="RefSeq"/>
        </authorList>
    </citation>
    <scope>IDENTIFICATION</scope>
    <source>
        <strain evidence="3">11010-0011.00</strain>
        <tissue evidence="3">Whole body</tissue>
    </source>
</reference>
<proteinExistence type="predicted"/>
<name>A0A6J2T2F9_DROLE</name>
<keyword evidence="1" id="KW-0732">Signal</keyword>
<feature type="signal peptide" evidence="1">
    <location>
        <begin position="1"/>
        <end position="22"/>
    </location>
</feature>
<sequence>MMWKIVALLVVVLALSLQEVRSKGTEFGVRIPMDFLLTRYNMAEPGKFLRITEKDWTFEQTAPKPHSISAIIVLDSYEKSEGNTVALLKGGPGSQFAKLHAKSQRGHGFNFTIDVYGH</sequence>
<organism evidence="2 3">
    <name type="scientific">Drosophila lebanonensis</name>
    <name type="common">Fruit fly</name>
    <name type="synonym">Scaptodrosophila lebanonensis</name>
    <dbReference type="NCBI Taxonomy" id="7225"/>
    <lineage>
        <taxon>Eukaryota</taxon>
        <taxon>Metazoa</taxon>
        <taxon>Ecdysozoa</taxon>
        <taxon>Arthropoda</taxon>
        <taxon>Hexapoda</taxon>
        <taxon>Insecta</taxon>
        <taxon>Pterygota</taxon>
        <taxon>Neoptera</taxon>
        <taxon>Endopterygota</taxon>
        <taxon>Diptera</taxon>
        <taxon>Brachycera</taxon>
        <taxon>Muscomorpha</taxon>
        <taxon>Ephydroidea</taxon>
        <taxon>Drosophilidae</taxon>
        <taxon>Scaptodrosophila</taxon>
    </lineage>
</organism>